<evidence type="ECO:0000259" key="1">
    <source>
        <dbReference type="Pfam" id="PF18545"/>
    </source>
</evidence>
<dbReference type="Proteomes" id="UP000186914">
    <property type="component" value="Unassembled WGS sequence"/>
</dbReference>
<keyword evidence="3" id="KW-1185">Reference proteome</keyword>
<dbReference type="Pfam" id="PF18545">
    <property type="entry name" value="HalOD1"/>
    <property type="match status" value="1"/>
</dbReference>
<protein>
    <recommendedName>
        <fullName evidence="1">Halobacterial output domain-containing protein</fullName>
    </recommendedName>
</protein>
<reference evidence="3" key="1">
    <citation type="submission" date="2017-01" db="EMBL/GenBank/DDBJ databases">
        <authorList>
            <person name="Varghese N."/>
            <person name="Submissions S."/>
        </authorList>
    </citation>
    <scope>NUCLEOTIDE SEQUENCE [LARGE SCALE GENOMIC DNA]</scope>
    <source>
        <strain evidence="3">CGMCC 1.7737</strain>
    </source>
</reference>
<dbReference type="RefSeq" id="WP_139328841.1">
    <property type="nucleotide sequence ID" value="NZ_FTNO01000001.1"/>
</dbReference>
<organism evidence="2 3">
    <name type="scientific">Haladaptatus litoreus</name>
    <dbReference type="NCBI Taxonomy" id="553468"/>
    <lineage>
        <taxon>Archaea</taxon>
        <taxon>Methanobacteriati</taxon>
        <taxon>Methanobacteriota</taxon>
        <taxon>Stenosarchaea group</taxon>
        <taxon>Halobacteria</taxon>
        <taxon>Halobacteriales</taxon>
        <taxon>Haladaptataceae</taxon>
        <taxon>Haladaptatus</taxon>
    </lineage>
</organism>
<proteinExistence type="predicted"/>
<name>A0A1N6YUS4_9EURY</name>
<sequence>MHSDGGMDASGPTVVASEPRGYHVYHDSRDTYSLSETVIEAVATIRNRDPTDDPIPLASIIDPDALDSLFANTHRGSERSGGHVVFLVDGLEVFVHANDHIFIREQSADT</sequence>
<evidence type="ECO:0000313" key="3">
    <source>
        <dbReference type="Proteomes" id="UP000186914"/>
    </source>
</evidence>
<accession>A0A1N6YUS4</accession>
<dbReference type="AlphaFoldDB" id="A0A1N6YUS4"/>
<dbReference type="EMBL" id="FTNO01000001">
    <property type="protein sequence ID" value="SIR18373.1"/>
    <property type="molecule type" value="Genomic_DNA"/>
</dbReference>
<feature type="domain" description="Halobacterial output" evidence="1">
    <location>
        <begin position="32"/>
        <end position="104"/>
    </location>
</feature>
<dbReference type="InterPro" id="IPR040624">
    <property type="entry name" value="HalOD1"/>
</dbReference>
<gene>
    <name evidence="2" type="ORF">SAMN05421858_1728</name>
</gene>
<evidence type="ECO:0000313" key="2">
    <source>
        <dbReference type="EMBL" id="SIR18373.1"/>
    </source>
</evidence>
<dbReference type="OrthoDB" id="246477at2157"/>